<organism evidence="2 3">
    <name type="scientific">Pseudomassariella vexata</name>
    <dbReference type="NCBI Taxonomy" id="1141098"/>
    <lineage>
        <taxon>Eukaryota</taxon>
        <taxon>Fungi</taxon>
        <taxon>Dikarya</taxon>
        <taxon>Ascomycota</taxon>
        <taxon>Pezizomycotina</taxon>
        <taxon>Sordariomycetes</taxon>
        <taxon>Xylariomycetidae</taxon>
        <taxon>Amphisphaeriales</taxon>
        <taxon>Pseudomassariaceae</taxon>
        <taxon>Pseudomassariella</taxon>
    </lineage>
</organism>
<dbReference type="InParanoid" id="A0A1Y2DD31"/>
<evidence type="ECO:0000256" key="1">
    <source>
        <dbReference type="SAM" id="MobiDB-lite"/>
    </source>
</evidence>
<dbReference type="GeneID" id="63777525"/>
<evidence type="ECO:0000313" key="2">
    <source>
        <dbReference type="EMBL" id="ORY57159.1"/>
    </source>
</evidence>
<dbReference type="Proteomes" id="UP000193689">
    <property type="component" value="Unassembled WGS sequence"/>
</dbReference>
<name>A0A1Y2DD31_9PEZI</name>
<evidence type="ECO:0000313" key="3">
    <source>
        <dbReference type="Proteomes" id="UP000193689"/>
    </source>
</evidence>
<protein>
    <submittedName>
        <fullName evidence="2">Uncharacterized protein</fullName>
    </submittedName>
</protein>
<gene>
    <name evidence="2" type="ORF">BCR38DRAFT_449788</name>
</gene>
<dbReference type="OrthoDB" id="4778858at2759"/>
<reference evidence="2 3" key="1">
    <citation type="submission" date="2016-07" db="EMBL/GenBank/DDBJ databases">
        <title>Pervasive Adenine N6-methylation of Active Genes in Fungi.</title>
        <authorList>
            <consortium name="DOE Joint Genome Institute"/>
            <person name="Mondo S.J."/>
            <person name="Dannebaum R.O."/>
            <person name="Kuo R.C."/>
            <person name="Labutti K."/>
            <person name="Haridas S."/>
            <person name="Kuo A."/>
            <person name="Salamov A."/>
            <person name="Ahrendt S.R."/>
            <person name="Lipzen A."/>
            <person name="Sullivan W."/>
            <person name="Andreopoulos W.B."/>
            <person name="Clum A."/>
            <person name="Lindquist E."/>
            <person name="Daum C."/>
            <person name="Ramamoorthy G.K."/>
            <person name="Gryganskyi A."/>
            <person name="Culley D."/>
            <person name="Magnuson J.K."/>
            <person name="James T.Y."/>
            <person name="O'Malley M.A."/>
            <person name="Stajich J.E."/>
            <person name="Spatafora J.W."/>
            <person name="Visel A."/>
            <person name="Grigoriev I.V."/>
        </authorList>
    </citation>
    <scope>NUCLEOTIDE SEQUENCE [LARGE SCALE GENOMIC DNA]</scope>
    <source>
        <strain evidence="2 3">CBS 129021</strain>
    </source>
</reference>
<feature type="region of interest" description="Disordered" evidence="1">
    <location>
        <begin position="128"/>
        <end position="175"/>
    </location>
</feature>
<sequence length="175" mass="20894">MCTQVYLRFHGCHCELRYRLDECKHGPASPHCKYIQKAYYVSRRPECHHHAWVQKRRTMYKMLRARLEVFPALPFQPPQATLPLVQPTQPMQPIPSVWDMPWMQDMLSTLNMPSMPSTLDMSSISSMSLMQQPHLPRPPPQQQQQQQQQRRRLDPNDEEFRDLLTRQTEPGNWWD</sequence>
<proteinExistence type="predicted"/>
<dbReference type="RefSeq" id="XP_040710511.1">
    <property type="nucleotide sequence ID" value="XM_040861313.1"/>
</dbReference>
<accession>A0A1Y2DD31</accession>
<keyword evidence="3" id="KW-1185">Reference proteome</keyword>
<dbReference type="EMBL" id="MCFJ01000020">
    <property type="protein sequence ID" value="ORY57159.1"/>
    <property type="molecule type" value="Genomic_DNA"/>
</dbReference>
<comment type="caution">
    <text evidence="2">The sequence shown here is derived from an EMBL/GenBank/DDBJ whole genome shotgun (WGS) entry which is preliminary data.</text>
</comment>
<feature type="compositionally biased region" description="Polar residues" evidence="1">
    <location>
        <begin position="165"/>
        <end position="175"/>
    </location>
</feature>
<dbReference type="AlphaFoldDB" id="A0A1Y2DD31"/>